<dbReference type="InterPro" id="IPR023168">
    <property type="entry name" value="GatB_Yqey_C_2"/>
</dbReference>
<sequence length="165" mass="18257">MKTKLSFMEGLKKQLSDDLKSAMKKGEVLRVSTLRMVASAIANKEIELRKRDIGLSDREVLDVISSEAKKRKDAAEGFEKGGRKDLAEKELEELAILKTYLPPEISEEDLSRIIKDGIREVGLPAGRQAAKDQKDFAMVMKVIMPTLKGKASGDRISKALKAELG</sequence>
<dbReference type="Gene3D" id="1.10.10.410">
    <property type="match status" value="1"/>
</dbReference>
<proteinExistence type="predicted"/>
<dbReference type="InterPro" id="IPR042184">
    <property type="entry name" value="YqeY/Aim41_N"/>
</dbReference>
<dbReference type="STRING" id="1618647.UW30_C0014G0008"/>
<dbReference type="InterPro" id="IPR019004">
    <property type="entry name" value="YqeY/Aim41"/>
</dbReference>
<organism evidence="1 2">
    <name type="scientific">Candidatus Giovannonibacteria bacterium GW2011_GWA2_44_13b</name>
    <dbReference type="NCBI Taxonomy" id="1618647"/>
    <lineage>
        <taxon>Bacteria</taxon>
        <taxon>Candidatus Giovannoniibacteriota</taxon>
    </lineage>
</organism>
<dbReference type="GO" id="GO:0016884">
    <property type="term" value="F:carbon-nitrogen ligase activity, with glutamine as amido-N-donor"/>
    <property type="evidence" value="ECO:0007669"/>
    <property type="project" value="InterPro"/>
</dbReference>
<accession>A0A0G1JZT5</accession>
<reference evidence="1 2" key="1">
    <citation type="journal article" date="2015" name="Nature">
        <title>rRNA introns, odd ribosomes, and small enigmatic genomes across a large radiation of phyla.</title>
        <authorList>
            <person name="Brown C.T."/>
            <person name="Hug L.A."/>
            <person name="Thomas B.C."/>
            <person name="Sharon I."/>
            <person name="Castelle C.J."/>
            <person name="Singh A."/>
            <person name="Wilkins M.J."/>
            <person name="Williams K.H."/>
            <person name="Banfield J.F."/>
        </authorList>
    </citation>
    <scope>NUCLEOTIDE SEQUENCE [LARGE SCALE GENOMIC DNA]</scope>
</reference>
<dbReference type="PANTHER" id="PTHR28055:SF1">
    <property type="entry name" value="ALTERED INHERITANCE OF MITOCHONDRIA PROTEIN 41, MITOCHONDRIAL"/>
    <property type="match status" value="1"/>
</dbReference>
<dbReference type="SUPFAM" id="SSF89095">
    <property type="entry name" value="GatB/YqeY motif"/>
    <property type="match status" value="1"/>
</dbReference>
<dbReference type="EMBL" id="LCHU01000014">
    <property type="protein sequence ID" value="KKT40999.1"/>
    <property type="molecule type" value="Genomic_DNA"/>
</dbReference>
<dbReference type="Pfam" id="PF09424">
    <property type="entry name" value="YqeY"/>
    <property type="match status" value="1"/>
</dbReference>
<protein>
    <recommendedName>
        <fullName evidence="3">GatB/YqeY domain-containing protein</fullName>
    </recommendedName>
</protein>
<dbReference type="Gene3D" id="1.10.1510.10">
    <property type="entry name" value="Uncharacterised protein YqeY/AIM41 PF09424, N-terminal domain"/>
    <property type="match status" value="1"/>
</dbReference>
<evidence type="ECO:0000313" key="1">
    <source>
        <dbReference type="EMBL" id="KKT40999.1"/>
    </source>
</evidence>
<evidence type="ECO:0008006" key="3">
    <source>
        <dbReference type="Google" id="ProtNLM"/>
    </source>
</evidence>
<evidence type="ECO:0000313" key="2">
    <source>
        <dbReference type="Proteomes" id="UP000034736"/>
    </source>
</evidence>
<dbReference type="InterPro" id="IPR003789">
    <property type="entry name" value="Asn/Gln_tRNA_amidoTrase-B-like"/>
</dbReference>
<dbReference type="PANTHER" id="PTHR28055">
    <property type="entry name" value="ALTERED INHERITANCE OF MITOCHONDRIA PROTEIN 41, MITOCHONDRIAL"/>
    <property type="match status" value="1"/>
</dbReference>
<dbReference type="AlphaFoldDB" id="A0A0G1JZT5"/>
<dbReference type="Proteomes" id="UP000034736">
    <property type="component" value="Unassembled WGS sequence"/>
</dbReference>
<gene>
    <name evidence="1" type="ORF">UW30_C0014G0008</name>
</gene>
<comment type="caution">
    <text evidence="1">The sequence shown here is derived from an EMBL/GenBank/DDBJ whole genome shotgun (WGS) entry which is preliminary data.</text>
</comment>
<name>A0A0G1JZT5_9BACT</name>